<evidence type="ECO:0000313" key="10">
    <source>
        <dbReference type="Proteomes" id="UP000199053"/>
    </source>
</evidence>
<accession>A0A1G9JIR8</accession>
<dbReference type="Pfam" id="PF07715">
    <property type="entry name" value="Plug"/>
    <property type="match status" value="1"/>
</dbReference>
<dbReference type="Proteomes" id="UP000199053">
    <property type="component" value="Unassembled WGS sequence"/>
</dbReference>
<keyword evidence="3 7" id="KW-1134">Transmembrane beta strand</keyword>
<evidence type="ECO:0000256" key="7">
    <source>
        <dbReference type="PROSITE-ProRule" id="PRU01360"/>
    </source>
</evidence>
<comment type="similarity">
    <text evidence="7">Belongs to the TonB-dependent receptor family.</text>
</comment>
<evidence type="ECO:0000256" key="5">
    <source>
        <dbReference type="ARBA" id="ARBA00023136"/>
    </source>
</evidence>
<reference evidence="10" key="1">
    <citation type="submission" date="2016-10" db="EMBL/GenBank/DDBJ databases">
        <authorList>
            <person name="Varghese N."/>
            <person name="Submissions S."/>
        </authorList>
    </citation>
    <scope>NUCLEOTIDE SEQUENCE [LARGE SCALE GENOMIC DNA]</scope>
    <source>
        <strain evidence="10">DSM 16995</strain>
    </source>
</reference>
<dbReference type="GO" id="GO:0009279">
    <property type="term" value="C:cell outer membrane"/>
    <property type="evidence" value="ECO:0007669"/>
    <property type="project" value="UniProtKB-SubCell"/>
</dbReference>
<gene>
    <name evidence="9" type="ORF">SAMN05660337_2804</name>
</gene>
<protein>
    <submittedName>
        <fullName evidence="9">Iron complex outermembrane recepter protein</fullName>
    </submittedName>
</protein>
<proteinExistence type="inferred from homology"/>
<name>A0A1G9JIR8_9BACT</name>
<dbReference type="GO" id="GO:0015344">
    <property type="term" value="F:siderophore uptake transmembrane transporter activity"/>
    <property type="evidence" value="ECO:0007669"/>
    <property type="project" value="TreeGrafter"/>
</dbReference>
<dbReference type="InterPro" id="IPR036942">
    <property type="entry name" value="Beta-barrel_TonB_sf"/>
</dbReference>
<keyword evidence="4 7" id="KW-0812">Transmembrane</keyword>
<evidence type="ECO:0000256" key="1">
    <source>
        <dbReference type="ARBA" id="ARBA00004571"/>
    </source>
</evidence>
<evidence type="ECO:0000256" key="4">
    <source>
        <dbReference type="ARBA" id="ARBA00022692"/>
    </source>
</evidence>
<dbReference type="PROSITE" id="PS52016">
    <property type="entry name" value="TONB_DEPENDENT_REC_3"/>
    <property type="match status" value="1"/>
</dbReference>
<dbReference type="Gene3D" id="2.40.170.20">
    <property type="entry name" value="TonB-dependent receptor, beta-barrel domain"/>
    <property type="match status" value="1"/>
</dbReference>
<dbReference type="InterPro" id="IPR012910">
    <property type="entry name" value="Plug_dom"/>
</dbReference>
<comment type="subcellular location">
    <subcellularLocation>
        <location evidence="1 7">Cell outer membrane</location>
        <topology evidence="1 7">Multi-pass membrane protein</topology>
    </subcellularLocation>
</comment>
<keyword evidence="6 7" id="KW-0998">Cell outer membrane</keyword>
<dbReference type="PANTHER" id="PTHR30069:SF27">
    <property type="entry name" value="BLL4766 PROTEIN"/>
    <property type="match status" value="1"/>
</dbReference>
<keyword evidence="10" id="KW-1185">Reference proteome</keyword>
<dbReference type="OrthoDB" id="9800913at2"/>
<evidence type="ECO:0000256" key="2">
    <source>
        <dbReference type="ARBA" id="ARBA00022448"/>
    </source>
</evidence>
<dbReference type="EMBL" id="FNGA01000004">
    <property type="protein sequence ID" value="SDL37155.1"/>
    <property type="molecule type" value="Genomic_DNA"/>
</dbReference>
<organism evidence="9 10">
    <name type="scientific">Maridesulfovibrio ferrireducens</name>
    <dbReference type="NCBI Taxonomy" id="246191"/>
    <lineage>
        <taxon>Bacteria</taxon>
        <taxon>Pseudomonadati</taxon>
        <taxon>Thermodesulfobacteriota</taxon>
        <taxon>Desulfovibrionia</taxon>
        <taxon>Desulfovibrionales</taxon>
        <taxon>Desulfovibrionaceae</taxon>
        <taxon>Maridesulfovibrio</taxon>
    </lineage>
</organism>
<dbReference type="PANTHER" id="PTHR30069">
    <property type="entry name" value="TONB-DEPENDENT OUTER MEMBRANE RECEPTOR"/>
    <property type="match status" value="1"/>
</dbReference>
<dbReference type="GO" id="GO:0044718">
    <property type="term" value="P:siderophore transmembrane transport"/>
    <property type="evidence" value="ECO:0007669"/>
    <property type="project" value="TreeGrafter"/>
</dbReference>
<dbReference type="Gene3D" id="2.170.130.10">
    <property type="entry name" value="TonB-dependent receptor, plug domain"/>
    <property type="match status" value="1"/>
</dbReference>
<evidence type="ECO:0000256" key="6">
    <source>
        <dbReference type="ARBA" id="ARBA00023237"/>
    </source>
</evidence>
<dbReference type="SUPFAM" id="SSF56935">
    <property type="entry name" value="Porins"/>
    <property type="match status" value="1"/>
</dbReference>
<feature type="domain" description="TonB-dependent receptor plug" evidence="8">
    <location>
        <begin position="60"/>
        <end position="169"/>
    </location>
</feature>
<dbReference type="InterPro" id="IPR037066">
    <property type="entry name" value="Plug_dom_sf"/>
</dbReference>
<keyword evidence="5 7" id="KW-0472">Membrane</keyword>
<dbReference type="STRING" id="246191.SAMN05660337_2804"/>
<dbReference type="InterPro" id="IPR039426">
    <property type="entry name" value="TonB-dep_rcpt-like"/>
</dbReference>
<evidence type="ECO:0000259" key="8">
    <source>
        <dbReference type="Pfam" id="PF07715"/>
    </source>
</evidence>
<keyword evidence="2 7" id="KW-0813">Transport</keyword>
<evidence type="ECO:0000256" key="3">
    <source>
        <dbReference type="ARBA" id="ARBA00022452"/>
    </source>
</evidence>
<sequence>MIHVRKAIFAFFFLFLIFAGGIHPCNAEAEVLDSPSLEQLDLEGLLEVEVISPTNRKQSLENIAGSYTVLTEEDIKASGAMSVPEALRVVPGVLVTRMDTNKWAIGIRGFNGMFNSKQLILIDNRPITSPFYSEVIWSNNDLPIELVKRIEVIRGPWTSLWGSESLNGVIKIITKSAKELKGTQSVSVVGTDGVNQMIRQGGELSDENNFMVYAKGGYESGKSYKVKGTAHKGSKDLVKGNTGFRSDWQNAFTDQLTLQGDISASSIKEHSPPGTPFSANREKKEYGGYAQFTWDRATGINSGMQFRTSYTHSATTFDDLNGISNTVDAEFLYSAEQIGMHLMTFGVGGRYFWDSFEQGKHVTVHNDQFSRMDVSAFAQDKMTLIEESLFLTLGLKLDYSEKVNISPQATARLLYTADKDEYWIAASRATKTPSNWAREGRYEVKYRGERYEIDTTNGLESEELTSFEAGYRRIFSDNLKFDLSLYFNSYDKLLTLSYDKDTRIATPTSSLCGLTYGTEASLDWKALPRLTLRPSISLSNQDFTGSSIDSPGFAPPLNSPIYNVKLQALINLADNLDLDLFTSYLNSMDDKDLSTGFSFDARLAWRPVNNLSFELIGSSLLSPINDGNFAPTKPSGSLRVIWDF</sequence>
<evidence type="ECO:0000313" key="9">
    <source>
        <dbReference type="EMBL" id="SDL37155.1"/>
    </source>
</evidence>
<dbReference type="RefSeq" id="WP_092162161.1">
    <property type="nucleotide sequence ID" value="NZ_FNGA01000004.1"/>
</dbReference>
<dbReference type="AlphaFoldDB" id="A0A1G9JIR8"/>